<dbReference type="GO" id="GO:0009507">
    <property type="term" value="C:chloroplast"/>
    <property type="evidence" value="ECO:0007669"/>
    <property type="project" value="EnsemblPlants"/>
</dbReference>
<evidence type="ECO:0000256" key="1">
    <source>
        <dbReference type="ARBA" id="ARBA00000582"/>
    </source>
</evidence>
<protein>
    <recommendedName>
        <fullName evidence="4">adenylate kinase</fullName>
        <ecNumber evidence="4">2.7.4.3</ecNumber>
    </recommendedName>
</protein>
<dbReference type="Proteomes" id="UP000008021">
    <property type="component" value="Chromosome 8"/>
</dbReference>
<keyword evidence="6" id="KW-0547">Nucleotide-binding</keyword>
<keyword evidence="7 8" id="KW-0418">Kinase</keyword>
<evidence type="ECO:0000256" key="5">
    <source>
        <dbReference type="ARBA" id="ARBA00022679"/>
    </source>
</evidence>
<evidence type="ECO:0000256" key="2">
    <source>
        <dbReference type="ARBA" id="ARBA00003053"/>
    </source>
</evidence>
<dbReference type="SUPFAM" id="SSF52540">
    <property type="entry name" value="P-loop containing nucleoside triphosphate hydrolases"/>
    <property type="match status" value="1"/>
</dbReference>
<keyword evidence="5 8" id="KW-0808">Transferase</keyword>
<dbReference type="EC" id="2.7.4.3" evidence="4"/>
<dbReference type="STRING" id="40149.A0A0E0EGZ0"/>
<dbReference type="HAMAP" id="MF_00235">
    <property type="entry name" value="Adenylate_kinase_Adk"/>
    <property type="match status" value="1"/>
</dbReference>
<comment type="catalytic activity">
    <reaction evidence="1">
        <text>AMP + ATP = 2 ADP</text>
        <dbReference type="Rhea" id="RHEA:12973"/>
        <dbReference type="ChEBI" id="CHEBI:30616"/>
        <dbReference type="ChEBI" id="CHEBI:456215"/>
        <dbReference type="ChEBI" id="CHEBI:456216"/>
        <dbReference type="EC" id="2.7.4.3"/>
    </reaction>
</comment>
<name>A0A0E0EGZ0_9ORYZ</name>
<dbReference type="AlphaFoldDB" id="A0A0E0EGZ0"/>
<evidence type="ECO:0000256" key="4">
    <source>
        <dbReference type="ARBA" id="ARBA00012955"/>
    </source>
</evidence>
<accession>A0A0E0EGZ0</accession>
<dbReference type="Gramene" id="OMERI08G01020.1">
    <property type="protein sequence ID" value="OMERI08G01020.1"/>
    <property type="gene ID" value="OMERI08G01020"/>
</dbReference>
<reference evidence="9" key="1">
    <citation type="submission" date="2015-04" db="UniProtKB">
        <authorList>
            <consortium name="EnsemblPlants"/>
        </authorList>
    </citation>
    <scope>IDENTIFICATION</scope>
</reference>
<evidence type="ECO:0000313" key="9">
    <source>
        <dbReference type="EnsemblPlants" id="OMERI08G01020.1"/>
    </source>
</evidence>
<dbReference type="GO" id="GO:0005524">
    <property type="term" value="F:ATP binding"/>
    <property type="evidence" value="ECO:0007669"/>
    <property type="project" value="InterPro"/>
</dbReference>
<dbReference type="InterPro" id="IPR000850">
    <property type="entry name" value="Adenylat/UMP-CMP_kin"/>
</dbReference>
<keyword evidence="10" id="KW-1185">Reference proteome</keyword>
<reference evidence="9" key="2">
    <citation type="submission" date="2018-05" db="EMBL/GenBank/DDBJ databases">
        <title>OmerRS3 (Oryza meridionalis Reference Sequence Version 3).</title>
        <authorList>
            <person name="Zhang J."/>
            <person name="Kudrna D."/>
            <person name="Lee S."/>
            <person name="Talag J."/>
            <person name="Welchert J."/>
            <person name="Wing R.A."/>
        </authorList>
    </citation>
    <scope>NUCLEOTIDE SEQUENCE [LARGE SCALE GENOMIC DNA]</scope>
    <source>
        <strain evidence="9">cv. OR44</strain>
    </source>
</reference>
<dbReference type="PRINTS" id="PR00094">
    <property type="entry name" value="ADENYLTKNASE"/>
</dbReference>
<dbReference type="EnsemblPlants" id="OMERI08G01020.1">
    <property type="protein sequence ID" value="OMERI08G01020.1"/>
    <property type="gene ID" value="OMERI08G01020"/>
</dbReference>
<dbReference type="eggNOG" id="KOG3078">
    <property type="taxonomic scope" value="Eukaryota"/>
</dbReference>
<dbReference type="NCBIfam" id="TIGR01351">
    <property type="entry name" value="adk"/>
    <property type="match status" value="1"/>
</dbReference>
<sequence>MASSMAATATLSPPVVVAVKADPLKVMIAGAPASGKGTQCELIKSKYGLVHISAGDLLRAEIAAGSENGKRAKEFMEKGQLVPDEIVVNMVKERLLQPDAQEKGWLLDGYPRSYSQAMALETLNIRPDIFILLDVPDELLVERVVGRRLDPVTGKIYHLKYSPPENEEIASRLTQRFDDTEEKVPDELLVERVVGRRLDPVTGKIYHLKYSPPENEEIASRLTQRFDDTEEKVKLRLQTHYQNVESLLSIYEDVIVEVKGDALVDDVFAEIDKQLTSSLDKKTEMVASA</sequence>
<dbReference type="CDD" id="cd01428">
    <property type="entry name" value="ADK"/>
    <property type="match status" value="1"/>
</dbReference>
<evidence type="ECO:0000256" key="7">
    <source>
        <dbReference type="ARBA" id="ARBA00022777"/>
    </source>
</evidence>
<dbReference type="GO" id="GO:0004017">
    <property type="term" value="F:AMP kinase activity"/>
    <property type="evidence" value="ECO:0007669"/>
    <property type="project" value="UniProtKB-EC"/>
</dbReference>
<evidence type="ECO:0000256" key="8">
    <source>
        <dbReference type="RuleBase" id="RU003330"/>
    </source>
</evidence>
<dbReference type="PROSITE" id="PS00113">
    <property type="entry name" value="ADENYLATE_KINASE"/>
    <property type="match status" value="1"/>
</dbReference>
<comment type="function">
    <text evidence="2">Catalyzes the reversible transfer of the terminal phosphate group between ATP and AMP. Plays an important role in cellular energy homeostasis and in adenine nucleotide metabolism.</text>
</comment>
<evidence type="ECO:0000313" key="10">
    <source>
        <dbReference type="Proteomes" id="UP000008021"/>
    </source>
</evidence>
<dbReference type="PANTHER" id="PTHR23359">
    <property type="entry name" value="NUCLEOTIDE KINASE"/>
    <property type="match status" value="1"/>
</dbReference>
<comment type="similarity">
    <text evidence="3 8">Belongs to the adenylate kinase family.</text>
</comment>
<evidence type="ECO:0000256" key="6">
    <source>
        <dbReference type="ARBA" id="ARBA00022741"/>
    </source>
</evidence>
<dbReference type="Pfam" id="PF00406">
    <property type="entry name" value="ADK"/>
    <property type="match status" value="1"/>
</dbReference>
<organism evidence="9">
    <name type="scientific">Oryza meridionalis</name>
    <dbReference type="NCBI Taxonomy" id="40149"/>
    <lineage>
        <taxon>Eukaryota</taxon>
        <taxon>Viridiplantae</taxon>
        <taxon>Streptophyta</taxon>
        <taxon>Embryophyta</taxon>
        <taxon>Tracheophyta</taxon>
        <taxon>Spermatophyta</taxon>
        <taxon>Magnoliopsida</taxon>
        <taxon>Liliopsida</taxon>
        <taxon>Poales</taxon>
        <taxon>Poaceae</taxon>
        <taxon>BOP clade</taxon>
        <taxon>Oryzoideae</taxon>
        <taxon>Oryzeae</taxon>
        <taxon>Oryzinae</taxon>
        <taxon>Oryza</taxon>
    </lineage>
</organism>
<dbReference type="InterPro" id="IPR036193">
    <property type="entry name" value="ADK_active_lid_dom_sf"/>
</dbReference>
<evidence type="ECO:0000256" key="3">
    <source>
        <dbReference type="ARBA" id="ARBA00007220"/>
    </source>
</evidence>
<dbReference type="InterPro" id="IPR033690">
    <property type="entry name" value="Adenylat_kinase_CS"/>
</dbReference>
<dbReference type="InterPro" id="IPR006259">
    <property type="entry name" value="Adenyl_kin_sub"/>
</dbReference>
<dbReference type="SUPFAM" id="SSF57774">
    <property type="entry name" value="Microbial and mitochondrial ADK, insert 'zinc finger' domain"/>
    <property type="match status" value="2"/>
</dbReference>
<dbReference type="Gene3D" id="3.40.50.300">
    <property type="entry name" value="P-loop containing nucleotide triphosphate hydrolases"/>
    <property type="match status" value="2"/>
</dbReference>
<dbReference type="HOGENOM" id="CLU_032354_6_1_1"/>
<dbReference type="InterPro" id="IPR027417">
    <property type="entry name" value="P-loop_NTPase"/>
</dbReference>
<proteinExistence type="inferred from homology"/>
<dbReference type="GO" id="GO:0097009">
    <property type="term" value="P:energy homeostasis"/>
    <property type="evidence" value="ECO:0007669"/>
    <property type="project" value="EnsemblPlants"/>
</dbReference>